<name>A0A2A2LLV8_9BILA</name>
<dbReference type="AlphaFoldDB" id="A0A2A2LLV8"/>
<dbReference type="Proteomes" id="UP000218231">
    <property type="component" value="Unassembled WGS sequence"/>
</dbReference>
<gene>
    <name evidence="1" type="ORF">WR25_02398</name>
</gene>
<sequence length="107" mass="12268">MMGFDCGHVLPSSLRGSNSQDNLYCQNAEINQMMCYTIEKDLNKLLMESVKESDHAGSKVKMQFLAEFNYDNPDFPTIPSSINYGYRLFRGNRVRFETTFNLPNPPS</sequence>
<evidence type="ECO:0000313" key="1">
    <source>
        <dbReference type="EMBL" id="PAV87202.1"/>
    </source>
</evidence>
<keyword evidence="2" id="KW-1185">Reference proteome</keyword>
<accession>A0A2A2LLV8</accession>
<reference evidence="1 2" key="1">
    <citation type="journal article" date="2017" name="Curr. Biol.">
        <title>Genome architecture and evolution of a unichromosomal asexual nematode.</title>
        <authorList>
            <person name="Fradin H."/>
            <person name="Zegar C."/>
            <person name="Gutwein M."/>
            <person name="Lucas J."/>
            <person name="Kovtun M."/>
            <person name="Corcoran D."/>
            <person name="Baugh L.R."/>
            <person name="Kiontke K."/>
            <person name="Gunsalus K."/>
            <person name="Fitch D.H."/>
            <person name="Piano F."/>
        </authorList>
    </citation>
    <scope>NUCLEOTIDE SEQUENCE [LARGE SCALE GENOMIC DNA]</scope>
    <source>
        <strain evidence="1">PF1309</strain>
    </source>
</reference>
<proteinExistence type="predicted"/>
<comment type="caution">
    <text evidence="1">The sequence shown here is derived from an EMBL/GenBank/DDBJ whole genome shotgun (WGS) entry which is preliminary data.</text>
</comment>
<protein>
    <submittedName>
        <fullName evidence="1">Uncharacterized protein</fullName>
    </submittedName>
</protein>
<evidence type="ECO:0000313" key="2">
    <source>
        <dbReference type="Proteomes" id="UP000218231"/>
    </source>
</evidence>
<organism evidence="1 2">
    <name type="scientific">Diploscapter pachys</name>
    <dbReference type="NCBI Taxonomy" id="2018661"/>
    <lineage>
        <taxon>Eukaryota</taxon>
        <taxon>Metazoa</taxon>
        <taxon>Ecdysozoa</taxon>
        <taxon>Nematoda</taxon>
        <taxon>Chromadorea</taxon>
        <taxon>Rhabditida</taxon>
        <taxon>Rhabditina</taxon>
        <taxon>Rhabditomorpha</taxon>
        <taxon>Rhabditoidea</taxon>
        <taxon>Rhabditidae</taxon>
        <taxon>Diploscapter</taxon>
    </lineage>
</organism>
<dbReference type="EMBL" id="LIAE01006601">
    <property type="protein sequence ID" value="PAV87202.1"/>
    <property type="molecule type" value="Genomic_DNA"/>
</dbReference>